<evidence type="ECO:0000313" key="1">
    <source>
        <dbReference type="EMBL" id="KAF6790024.1"/>
    </source>
</evidence>
<sequence length="739" mass="85451">MAPSTDDLLRELLRCKTLAQAEWHALSSPALKQVFKDNKLRIVKRHIAPMAWPDAVACVDRRLNGSKTARKEFDKAYAEKMYHDIPKNEQFWGLADLCDLVKIIDDLLDRITDAGDDSKVIVPAPDPFAHLHPGPPEPTKRPPGNFNNFTDWEADWRSGDVWVTAADPHPMGDRGPELDRDQGTESADNFHHAFARRAKFDPEEARPCYEGCAVDYYTRPRLQRAFFRLEFLRRAHYQRPLFPRGARWQCRTATLDGGEPRCAPGETSETRLARAEQVFAGWDRDDFVEITCAFRATMNYYAVPLADMLDDFACDVKAAVISDEVNRIGSQIDFAMGELAQDAKCIGLQWEHNPLFFGAPPMPDIPLWDVPPDNDFLEMRAQLQDRESDLRSWQDRRFKFLARAGFHEVGCSVFRPSDVYAKRQRSTYPMMSLDEAHPEVLMHKFLHVLVSLPLRFLAEFLRMSRSRQRRFLKGSFEAVHRVKMSRAPAFLSGEVRAWSSQPAVGDKRKNWDFGSCDRIFPELAVRSVSLSILNRLYEVKFHPYFGHYVRTSEDLNRAVWRWDQCVVTPLSWADLRAKIAYKPYPMDRVLRMSPESWRAVWWSDRQVLRQFWTGPGMDSKREEGFGQAASGRSNPDECYCSFGQGCALCIPLPHVDVPEWELFTPEEIRDELAMDEYLRNFEMELEPLAWVPPPRTTIPVDEAAVTLLWSLDHEFKWNPRSRHYTKGNRHLGSAWFRGE</sequence>
<name>A0A8H6IPE2_9PEZI</name>
<accession>A0A8H6IPE2</accession>
<dbReference type="AlphaFoldDB" id="A0A8H6IPE2"/>
<keyword evidence="2" id="KW-1185">Reference proteome</keyword>
<dbReference type="EMBL" id="WIGN01000513">
    <property type="protein sequence ID" value="KAF6790024.1"/>
    <property type="molecule type" value="Genomic_DNA"/>
</dbReference>
<proteinExistence type="predicted"/>
<dbReference type="Proteomes" id="UP000652219">
    <property type="component" value="Unassembled WGS sequence"/>
</dbReference>
<protein>
    <submittedName>
        <fullName evidence="1">Uncharacterized protein</fullName>
    </submittedName>
</protein>
<evidence type="ECO:0000313" key="2">
    <source>
        <dbReference type="Proteomes" id="UP000652219"/>
    </source>
</evidence>
<reference evidence="1 2" key="1">
    <citation type="journal article" date="2020" name="Phytopathology">
        <title>Genome Sequence Resources of Colletotrichum truncatum, C. plurivorum, C. musicola, and C. sojae: Four Species Pathogenic to Soybean (Glycine max).</title>
        <authorList>
            <person name="Rogerio F."/>
            <person name="Boufleur T.R."/>
            <person name="Ciampi-Guillardi M."/>
            <person name="Sukno S.A."/>
            <person name="Thon M.R."/>
            <person name="Massola Junior N.S."/>
            <person name="Baroncelli R."/>
        </authorList>
    </citation>
    <scope>NUCLEOTIDE SEQUENCE [LARGE SCALE GENOMIC DNA]</scope>
    <source>
        <strain evidence="1 2">LFN0009</strain>
    </source>
</reference>
<comment type="caution">
    <text evidence="1">The sequence shown here is derived from an EMBL/GenBank/DDBJ whole genome shotgun (WGS) entry which is preliminary data.</text>
</comment>
<organism evidence="1 2">
    <name type="scientific">Colletotrichum sojae</name>
    <dbReference type="NCBI Taxonomy" id="2175907"/>
    <lineage>
        <taxon>Eukaryota</taxon>
        <taxon>Fungi</taxon>
        <taxon>Dikarya</taxon>
        <taxon>Ascomycota</taxon>
        <taxon>Pezizomycotina</taxon>
        <taxon>Sordariomycetes</taxon>
        <taxon>Hypocreomycetidae</taxon>
        <taxon>Glomerellales</taxon>
        <taxon>Glomerellaceae</taxon>
        <taxon>Colletotrichum</taxon>
        <taxon>Colletotrichum orchidearum species complex</taxon>
    </lineage>
</organism>
<gene>
    <name evidence="1" type="ORF">CSOJ01_14644</name>
</gene>